<protein>
    <submittedName>
        <fullName evidence="1">Uncharacterized protein</fullName>
    </submittedName>
</protein>
<proteinExistence type="predicted"/>
<name>X1UX77_9ZZZZ</name>
<dbReference type="AlphaFoldDB" id="X1UX77"/>
<reference evidence="1" key="1">
    <citation type="journal article" date="2014" name="Front. Microbiol.">
        <title>High frequency of phylogenetically diverse reductive dehalogenase-homologous genes in deep subseafloor sedimentary metagenomes.</title>
        <authorList>
            <person name="Kawai M."/>
            <person name="Futagami T."/>
            <person name="Toyoda A."/>
            <person name="Takaki Y."/>
            <person name="Nishi S."/>
            <person name="Hori S."/>
            <person name="Arai W."/>
            <person name="Tsubouchi T."/>
            <person name="Morono Y."/>
            <person name="Uchiyama I."/>
            <person name="Ito T."/>
            <person name="Fujiyama A."/>
            <person name="Inagaki F."/>
            <person name="Takami H."/>
        </authorList>
    </citation>
    <scope>NUCLEOTIDE SEQUENCE</scope>
    <source>
        <strain evidence="1">Expedition CK06-06</strain>
    </source>
</reference>
<accession>X1UX77</accession>
<feature type="non-terminal residue" evidence="1">
    <location>
        <position position="1"/>
    </location>
</feature>
<gene>
    <name evidence="1" type="ORF">S12H4_48472</name>
</gene>
<sequence>TGGEVLTIVHGVVSGDTDEAVVIALTASLASP</sequence>
<dbReference type="EMBL" id="BARW01030298">
    <property type="protein sequence ID" value="GAJ04481.1"/>
    <property type="molecule type" value="Genomic_DNA"/>
</dbReference>
<evidence type="ECO:0000313" key="1">
    <source>
        <dbReference type="EMBL" id="GAJ04481.1"/>
    </source>
</evidence>
<organism evidence="1">
    <name type="scientific">marine sediment metagenome</name>
    <dbReference type="NCBI Taxonomy" id="412755"/>
    <lineage>
        <taxon>unclassified sequences</taxon>
        <taxon>metagenomes</taxon>
        <taxon>ecological metagenomes</taxon>
    </lineage>
</organism>
<comment type="caution">
    <text evidence="1">The sequence shown here is derived from an EMBL/GenBank/DDBJ whole genome shotgun (WGS) entry which is preliminary data.</text>
</comment>